<dbReference type="PANTHER" id="PTHR42718">
    <property type="entry name" value="MAJOR FACILITATOR SUPERFAMILY MULTIDRUG TRANSPORTER MFSC"/>
    <property type="match status" value="1"/>
</dbReference>
<protein>
    <submittedName>
        <fullName evidence="9">Putative actinorhodin transporter</fullName>
    </submittedName>
</protein>
<feature type="transmembrane region" description="Helical" evidence="7">
    <location>
        <begin position="116"/>
        <end position="137"/>
    </location>
</feature>
<evidence type="ECO:0000313" key="10">
    <source>
        <dbReference type="Proteomes" id="UP000271573"/>
    </source>
</evidence>
<evidence type="ECO:0000256" key="4">
    <source>
        <dbReference type="ARBA" id="ARBA00022692"/>
    </source>
</evidence>
<dbReference type="RefSeq" id="WP_125569536.1">
    <property type="nucleotide sequence ID" value="NZ_AP019307.1"/>
</dbReference>
<dbReference type="Gene3D" id="1.20.1720.10">
    <property type="entry name" value="Multidrug resistance protein D"/>
    <property type="match status" value="1"/>
</dbReference>
<evidence type="ECO:0000256" key="2">
    <source>
        <dbReference type="ARBA" id="ARBA00022448"/>
    </source>
</evidence>
<feature type="transmembrane region" description="Helical" evidence="7">
    <location>
        <begin position="60"/>
        <end position="79"/>
    </location>
</feature>
<dbReference type="InterPro" id="IPR020846">
    <property type="entry name" value="MFS_dom"/>
</dbReference>
<keyword evidence="10" id="KW-1185">Reference proteome</keyword>
<dbReference type="CDD" id="cd17321">
    <property type="entry name" value="MFS_MMR_MDR_like"/>
    <property type="match status" value="1"/>
</dbReference>
<gene>
    <name evidence="9" type="primary">actII-2</name>
    <name evidence="9" type="ORF">Back2_24840</name>
</gene>
<evidence type="ECO:0000259" key="8">
    <source>
        <dbReference type="PROSITE" id="PS50850"/>
    </source>
</evidence>
<keyword evidence="2" id="KW-0813">Transport</keyword>
<feature type="domain" description="Major facilitator superfamily (MFS) profile" evidence="8">
    <location>
        <begin position="25"/>
        <end position="472"/>
    </location>
</feature>
<dbReference type="Pfam" id="PF07690">
    <property type="entry name" value="MFS_1"/>
    <property type="match status" value="1"/>
</dbReference>
<feature type="transmembrane region" description="Helical" evidence="7">
    <location>
        <begin position="380"/>
        <end position="400"/>
    </location>
</feature>
<sequence length="477" mass="50513">MATVETQSQSAAPDLPIGYQFRWFVMAVVIIADVMDLLDSTIAQLAGPSILRDLGGGNTTLQWILAGYTLAFAVGLITSSRAGDLYGRKQMFVIGMAGFTLFSLACGLAPTAGWLIAFRVLQGLFGAVMIPQGFAMVKQSFPEDELQKAFIPFGPIMGLSAVLGPIIAGFLIDANLFGSHWRSIFLINVPVGLIGVYLSVRYLPNIPRDRNARLDPVGGLLITIASGLLIYPLVQGRDLGWPAWTYVMMAGSALVFGLFAWSERRSSHPVIEPSLFKNRGFVAGVIFLGTFFVGMVGLGLVMNLYLQLGLGYTPRHSAIVSTPYAFGMAFGAALSGALLGPKFGRHVMHAGLLITAIGMGAFALVVGSGVTSGWELTGPFVVAGFGSGLIFAPMFDIILADLSDREVGTASGVLNAIQQFAGALGVAVLGTLFFNWLPARGFAHATELTAWMTVGCYGLAFLAAFLLPLKAREGAGH</sequence>
<dbReference type="GO" id="GO:0005886">
    <property type="term" value="C:plasma membrane"/>
    <property type="evidence" value="ECO:0007669"/>
    <property type="project" value="UniProtKB-SubCell"/>
</dbReference>
<keyword evidence="3" id="KW-1003">Cell membrane</keyword>
<keyword evidence="6 7" id="KW-0472">Membrane</keyword>
<proteinExistence type="predicted"/>
<dbReference type="EMBL" id="AP019307">
    <property type="protein sequence ID" value="BBH18197.1"/>
    <property type="molecule type" value="Genomic_DNA"/>
</dbReference>
<dbReference type="PROSITE" id="PS50850">
    <property type="entry name" value="MFS"/>
    <property type="match status" value="1"/>
</dbReference>
<keyword evidence="5 7" id="KW-1133">Transmembrane helix</keyword>
<organism evidence="9 10">
    <name type="scientific">Nocardioides baekrokdamisoli</name>
    <dbReference type="NCBI Taxonomy" id="1804624"/>
    <lineage>
        <taxon>Bacteria</taxon>
        <taxon>Bacillati</taxon>
        <taxon>Actinomycetota</taxon>
        <taxon>Actinomycetes</taxon>
        <taxon>Propionibacteriales</taxon>
        <taxon>Nocardioidaceae</taxon>
        <taxon>Nocardioides</taxon>
    </lineage>
</organism>
<feature type="transmembrane region" description="Helical" evidence="7">
    <location>
        <begin position="281"/>
        <end position="306"/>
    </location>
</feature>
<feature type="transmembrane region" description="Helical" evidence="7">
    <location>
        <begin position="448"/>
        <end position="469"/>
    </location>
</feature>
<feature type="transmembrane region" description="Helical" evidence="7">
    <location>
        <begin position="91"/>
        <end position="110"/>
    </location>
</feature>
<dbReference type="Gene3D" id="1.20.1250.20">
    <property type="entry name" value="MFS general substrate transporter like domains"/>
    <property type="match status" value="1"/>
</dbReference>
<evidence type="ECO:0000313" key="9">
    <source>
        <dbReference type="EMBL" id="BBH18197.1"/>
    </source>
</evidence>
<feature type="transmembrane region" description="Helical" evidence="7">
    <location>
        <begin position="216"/>
        <end position="234"/>
    </location>
</feature>
<dbReference type="KEGG" id="nbe:Back2_24840"/>
<feature type="transmembrane region" description="Helical" evidence="7">
    <location>
        <begin position="149"/>
        <end position="172"/>
    </location>
</feature>
<feature type="transmembrane region" description="Helical" evidence="7">
    <location>
        <begin position="21"/>
        <end position="40"/>
    </location>
</feature>
<keyword evidence="4 7" id="KW-0812">Transmembrane</keyword>
<dbReference type="AlphaFoldDB" id="A0A3G9IGR0"/>
<dbReference type="Proteomes" id="UP000271573">
    <property type="component" value="Chromosome"/>
</dbReference>
<dbReference type="GO" id="GO:0022857">
    <property type="term" value="F:transmembrane transporter activity"/>
    <property type="evidence" value="ECO:0007669"/>
    <property type="project" value="InterPro"/>
</dbReference>
<dbReference type="PANTHER" id="PTHR42718:SF39">
    <property type="entry name" value="ACTINORHODIN TRANSPORTER-RELATED"/>
    <property type="match status" value="1"/>
</dbReference>
<feature type="transmembrane region" description="Helical" evidence="7">
    <location>
        <begin position="318"/>
        <end position="340"/>
    </location>
</feature>
<feature type="transmembrane region" description="Helical" evidence="7">
    <location>
        <begin position="240"/>
        <end position="261"/>
    </location>
</feature>
<evidence type="ECO:0000256" key="1">
    <source>
        <dbReference type="ARBA" id="ARBA00004651"/>
    </source>
</evidence>
<feature type="transmembrane region" description="Helical" evidence="7">
    <location>
        <begin position="352"/>
        <end position="374"/>
    </location>
</feature>
<dbReference type="OrthoDB" id="7375466at2"/>
<dbReference type="SUPFAM" id="SSF103473">
    <property type="entry name" value="MFS general substrate transporter"/>
    <property type="match status" value="1"/>
</dbReference>
<feature type="transmembrane region" description="Helical" evidence="7">
    <location>
        <begin position="184"/>
        <end position="204"/>
    </location>
</feature>
<comment type="subcellular location">
    <subcellularLocation>
        <location evidence="1">Cell membrane</location>
        <topology evidence="1">Multi-pass membrane protein</topology>
    </subcellularLocation>
</comment>
<evidence type="ECO:0000256" key="6">
    <source>
        <dbReference type="ARBA" id="ARBA00023136"/>
    </source>
</evidence>
<dbReference type="InterPro" id="IPR036259">
    <property type="entry name" value="MFS_trans_sf"/>
</dbReference>
<dbReference type="InterPro" id="IPR011701">
    <property type="entry name" value="MFS"/>
</dbReference>
<evidence type="ECO:0000256" key="5">
    <source>
        <dbReference type="ARBA" id="ARBA00022989"/>
    </source>
</evidence>
<feature type="transmembrane region" description="Helical" evidence="7">
    <location>
        <begin position="412"/>
        <end position="436"/>
    </location>
</feature>
<accession>A0A3G9IGR0</accession>
<name>A0A3G9IGR0_9ACTN</name>
<evidence type="ECO:0000256" key="3">
    <source>
        <dbReference type="ARBA" id="ARBA00022475"/>
    </source>
</evidence>
<reference evidence="9 10" key="1">
    <citation type="submission" date="2018-11" db="EMBL/GenBank/DDBJ databases">
        <title>Complete genome sequence of Nocardioides baekrokdamisoli strain KCTC 39748.</title>
        <authorList>
            <person name="Kang S.W."/>
            <person name="Lee K.C."/>
            <person name="Kim K.K."/>
            <person name="Kim J.S."/>
            <person name="Kim D.S."/>
            <person name="Ko S.H."/>
            <person name="Yang S.H."/>
            <person name="Shin Y.K."/>
            <person name="Lee J.S."/>
        </authorList>
    </citation>
    <scope>NUCLEOTIDE SEQUENCE [LARGE SCALE GENOMIC DNA]</scope>
    <source>
        <strain evidence="9 10">KCTC 39748</strain>
    </source>
</reference>
<dbReference type="NCBIfam" id="TIGR00711">
    <property type="entry name" value="efflux_EmrB"/>
    <property type="match status" value="1"/>
</dbReference>
<evidence type="ECO:0000256" key="7">
    <source>
        <dbReference type="SAM" id="Phobius"/>
    </source>
</evidence>
<dbReference type="InterPro" id="IPR004638">
    <property type="entry name" value="EmrB-like"/>
</dbReference>